<sequence length="164" mass="18903">MSHSRTITVTARGDRELVITRRFNAPRQMVFDAHTRPELIKRWMTGPENWTLPVCEIDLRAGGKGRYVWHNTENGADMGMTATYREIDAPHRIVHEEMFDEDWTGGGTEIITTFEDDGETTRMEMVIRCKSKEARDNILKSPMSDGMEQGYARLDRQLAERRAA</sequence>
<dbReference type="InterPro" id="IPR023393">
    <property type="entry name" value="START-like_dom_sf"/>
</dbReference>
<evidence type="ECO:0000313" key="4">
    <source>
        <dbReference type="Proteomes" id="UP000199064"/>
    </source>
</evidence>
<dbReference type="CDD" id="cd07826">
    <property type="entry name" value="SRPBCC_CalC_Aha1-like_9"/>
    <property type="match status" value="1"/>
</dbReference>
<evidence type="ECO:0000259" key="2">
    <source>
        <dbReference type="Pfam" id="PF08327"/>
    </source>
</evidence>
<dbReference type="InterPro" id="IPR013538">
    <property type="entry name" value="ASHA1/2-like_C"/>
</dbReference>
<organism evidence="3 4">
    <name type="scientific">Nitratireductor aquibiodomus</name>
    <dbReference type="NCBI Taxonomy" id="204799"/>
    <lineage>
        <taxon>Bacteria</taxon>
        <taxon>Pseudomonadati</taxon>
        <taxon>Pseudomonadota</taxon>
        <taxon>Alphaproteobacteria</taxon>
        <taxon>Hyphomicrobiales</taxon>
        <taxon>Phyllobacteriaceae</taxon>
        <taxon>Nitratireductor</taxon>
    </lineage>
</organism>
<feature type="domain" description="Activator of Hsp90 ATPase homologue 1/2-like C-terminal" evidence="2">
    <location>
        <begin position="24"/>
        <end position="157"/>
    </location>
</feature>
<gene>
    <name evidence="3" type="ORF">SAMN05216452_1146</name>
</gene>
<keyword evidence="4" id="KW-1185">Reference proteome</keyword>
<reference evidence="4" key="1">
    <citation type="submission" date="2016-10" db="EMBL/GenBank/DDBJ databases">
        <authorList>
            <person name="Varghese N."/>
            <person name="Submissions S."/>
        </authorList>
    </citation>
    <scope>NUCLEOTIDE SEQUENCE [LARGE SCALE GENOMIC DNA]</scope>
    <source>
        <strain evidence="4">ES.061</strain>
    </source>
</reference>
<dbReference type="SUPFAM" id="SSF55961">
    <property type="entry name" value="Bet v1-like"/>
    <property type="match status" value="1"/>
</dbReference>
<protein>
    <submittedName>
        <fullName evidence="3">Uncharacterized conserved protein YndB, AHSA1/START domain</fullName>
    </submittedName>
</protein>
<dbReference type="RefSeq" id="WP_007008725.1">
    <property type="nucleotide sequence ID" value="NZ_FNSL01000001.1"/>
</dbReference>
<dbReference type="AlphaFoldDB" id="A0A1H4J9P3"/>
<name>A0A1H4J9P3_9HYPH</name>
<proteinExistence type="inferred from homology"/>
<evidence type="ECO:0000313" key="3">
    <source>
        <dbReference type="EMBL" id="SEB42887.1"/>
    </source>
</evidence>
<dbReference type="Proteomes" id="UP000199064">
    <property type="component" value="Unassembled WGS sequence"/>
</dbReference>
<evidence type="ECO:0000256" key="1">
    <source>
        <dbReference type="ARBA" id="ARBA00006817"/>
    </source>
</evidence>
<comment type="similarity">
    <text evidence="1">Belongs to the AHA1 family.</text>
</comment>
<dbReference type="Pfam" id="PF08327">
    <property type="entry name" value="AHSA1"/>
    <property type="match status" value="1"/>
</dbReference>
<dbReference type="EMBL" id="FNSL01000001">
    <property type="protein sequence ID" value="SEB42887.1"/>
    <property type="molecule type" value="Genomic_DNA"/>
</dbReference>
<accession>A0A1H4J9P3</accession>
<dbReference type="Gene3D" id="3.30.530.20">
    <property type="match status" value="1"/>
</dbReference>